<accession>A0A3A8QTC6</accession>
<evidence type="ECO:0000256" key="1">
    <source>
        <dbReference type="SAM" id="MobiDB-lite"/>
    </source>
</evidence>
<proteinExistence type="predicted"/>
<dbReference type="EMBL" id="RAWK01000064">
    <property type="protein sequence ID" value="RKH68112.1"/>
    <property type="molecule type" value="Genomic_DNA"/>
</dbReference>
<evidence type="ECO:0000313" key="3">
    <source>
        <dbReference type="Proteomes" id="UP000267003"/>
    </source>
</evidence>
<feature type="compositionally biased region" description="Polar residues" evidence="1">
    <location>
        <begin position="25"/>
        <end position="41"/>
    </location>
</feature>
<dbReference type="Proteomes" id="UP000267003">
    <property type="component" value="Unassembled WGS sequence"/>
</dbReference>
<organism evidence="2 3">
    <name type="scientific">Corallococcus aberystwythensis</name>
    <dbReference type="NCBI Taxonomy" id="2316722"/>
    <lineage>
        <taxon>Bacteria</taxon>
        <taxon>Pseudomonadati</taxon>
        <taxon>Myxococcota</taxon>
        <taxon>Myxococcia</taxon>
        <taxon>Myxococcales</taxon>
        <taxon>Cystobacterineae</taxon>
        <taxon>Myxococcaceae</taxon>
        <taxon>Corallococcus</taxon>
    </lineage>
</organism>
<gene>
    <name evidence="2" type="ORF">D7W81_12885</name>
</gene>
<comment type="caution">
    <text evidence="2">The sequence shown here is derived from an EMBL/GenBank/DDBJ whole genome shotgun (WGS) entry which is preliminary data.</text>
</comment>
<evidence type="ECO:0000313" key="2">
    <source>
        <dbReference type="EMBL" id="RKH68112.1"/>
    </source>
</evidence>
<protein>
    <submittedName>
        <fullName evidence="2">Uncharacterized protein</fullName>
    </submittedName>
</protein>
<feature type="region of interest" description="Disordered" evidence="1">
    <location>
        <begin position="1"/>
        <end position="46"/>
    </location>
</feature>
<dbReference type="AlphaFoldDB" id="A0A3A8QTC6"/>
<sequence length="66" mass="7377">MAFKPPRDLSFWSDTGLTRDAQPHPNITTSVHRASSAPNSPERTEGQVRIHQALKKAGWASIQWLP</sequence>
<reference evidence="3" key="1">
    <citation type="submission" date="2018-09" db="EMBL/GenBank/DDBJ databases">
        <authorList>
            <person name="Livingstone P.G."/>
            <person name="Whitworth D.E."/>
        </authorList>
    </citation>
    <scope>NUCLEOTIDE SEQUENCE [LARGE SCALE GENOMIC DNA]</scope>
    <source>
        <strain evidence="3">AB050A</strain>
    </source>
</reference>
<keyword evidence="3" id="KW-1185">Reference proteome</keyword>
<name>A0A3A8QTC6_9BACT</name>